<evidence type="ECO:0000313" key="3">
    <source>
        <dbReference type="EMBL" id="GMF43314.1"/>
    </source>
</evidence>
<protein>
    <submittedName>
        <fullName evidence="3">Unnamed protein product</fullName>
    </submittedName>
</protein>
<gene>
    <name evidence="3" type="ORF">Pfra01_001460000</name>
</gene>
<keyword evidence="2" id="KW-0732">Signal</keyword>
<dbReference type="Proteomes" id="UP001165121">
    <property type="component" value="Unassembled WGS sequence"/>
</dbReference>
<organism evidence="3 4">
    <name type="scientific">Phytophthora fragariaefolia</name>
    <dbReference type="NCBI Taxonomy" id="1490495"/>
    <lineage>
        <taxon>Eukaryota</taxon>
        <taxon>Sar</taxon>
        <taxon>Stramenopiles</taxon>
        <taxon>Oomycota</taxon>
        <taxon>Peronosporomycetes</taxon>
        <taxon>Peronosporales</taxon>
        <taxon>Peronosporaceae</taxon>
        <taxon>Phytophthora</taxon>
    </lineage>
</organism>
<comment type="caution">
    <text evidence="3">The sequence shown here is derived from an EMBL/GenBank/DDBJ whole genome shotgun (WGS) entry which is preliminary data.</text>
</comment>
<dbReference type="AlphaFoldDB" id="A0A9W6XQI1"/>
<feature type="chain" id="PRO_5040773439" evidence="2">
    <location>
        <begin position="23"/>
        <end position="279"/>
    </location>
</feature>
<sequence>MLSSSSTLALLAVATLAEHANAHSNMILPLPTWTVGWSTNSFAATVEGDKYLPVPDGMSYSTTPADNTKAYWAAFNSSSYKSLKELITKTGDVQTQSPFGTATLECDYSLVNGTARDLPGKVEWNQFTSSHEGPCEVWCDDTLVFEDWNCAVDYTSNPVKLPYNKAKCKDASRLTSYWLALHGLPWQAYINCAPLTGGTAAGPTGSSASSTASQTLTTTTAPTGATAVSEDASAGDDSDSGIGNEAEQTTDAPAMTTAALSTSKTASTDKCSVRRRRRE</sequence>
<accession>A0A9W6XQI1</accession>
<proteinExistence type="predicted"/>
<dbReference type="OrthoDB" id="121829at2759"/>
<keyword evidence="4" id="KW-1185">Reference proteome</keyword>
<reference evidence="3" key="1">
    <citation type="submission" date="2023-04" db="EMBL/GenBank/DDBJ databases">
        <title>Phytophthora fragariaefolia NBRC 109709.</title>
        <authorList>
            <person name="Ichikawa N."/>
            <person name="Sato H."/>
            <person name="Tonouchi N."/>
        </authorList>
    </citation>
    <scope>NUCLEOTIDE SEQUENCE</scope>
    <source>
        <strain evidence="3">NBRC 109709</strain>
    </source>
</reference>
<evidence type="ECO:0000256" key="1">
    <source>
        <dbReference type="SAM" id="MobiDB-lite"/>
    </source>
</evidence>
<evidence type="ECO:0000313" key="4">
    <source>
        <dbReference type="Proteomes" id="UP001165121"/>
    </source>
</evidence>
<evidence type="ECO:0000256" key="2">
    <source>
        <dbReference type="SAM" id="SignalP"/>
    </source>
</evidence>
<name>A0A9W6XQI1_9STRA</name>
<feature type="compositionally biased region" description="Low complexity" evidence="1">
    <location>
        <begin position="256"/>
        <end position="268"/>
    </location>
</feature>
<feature type="compositionally biased region" description="Low complexity" evidence="1">
    <location>
        <begin position="200"/>
        <end position="232"/>
    </location>
</feature>
<dbReference type="EMBL" id="BSXT01001526">
    <property type="protein sequence ID" value="GMF43314.1"/>
    <property type="molecule type" value="Genomic_DNA"/>
</dbReference>
<feature type="signal peptide" evidence="2">
    <location>
        <begin position="1"/>
        <end position="22"/>
    </location>
</feature>
<feature type="region of interest" description="Disordered" evidence="1">
    <location>
        <begin position="200"/>
        <end position="279"/>
    </location>
</feature>